<dbReference type="Pfam" id="PF03184">
    <property type="entry name" value="DDE_1"/>
    <property type="match status" value="1"/>
</dbReference>
<name>A0A6J2Y3B2_SITOR</name>
<sequence>MNERRMRLLLVVNPFGGKTRSVPTKPNNPKQPPKPTTVQKPDRIVAKRGMRQVGALTSGERGTLVTLTVAVNAIGNSTPPLFIFPHLRYQDHFVRDGPLGCIEAGNGSGWMQEKEFVIFLKHFQKYTNCSPSQKVLLLLDNHSSHISLPALDFCKEKGIVVLSFPPHCSHKLQPLDRAVYGPLKKAVNIACDSWMRNHPSKTMTIYDIPGIIKIVLPLALTQTNIQAGFRCTGICPFNRDIFTELDFAPSLITDRPMPSPNVNDNITEIKNSTMEVQSELEPPTSSIQPSTSIIPGSTDTALSSTSRAQPFTIVIPSPTSNVQPSTIIIQPSTSTAQIRRSLQL</sequence>
<dbReference type="Proteomes" id="UP000504635">
    <property type="component" value="Unplaced"/>
</dbReference>
<feature type="region of interest" description="Disordered" evidence="1">
    <location>
        <begin position="280"/>
        <end position="301"/>
    </location>
</feature>
<dbReference type="GO" id="GO:0005634">
    <property type="term" value="C:nucleus"/>
    <property type="evidence" value="ECO:0007669"/>
    <property type="project" value="TreeGrafter"/>
</dbReference>
<dbReference type="GeneID" id="115883296"/>
<evidence type="ECO:0000256" key="1">
    <source>
        <dbReference type="SAM" id="MobiDB-lite"/>
    </source>
</evidence>
<gene>
    <name evidence="4" type="primary">LOC115883296</name>
</gene>
<evidence type="ECO:0000313" key="3">
    <source>
        <dbReference type="Proteomes" id="UP000504635"/>
    </source>
</evidence>
<reference evidence="4" key="1">
    <citation type="submission" date="2025-08" db="UniProtKB">
        <authorList>
            <consortium name="RefSeq"/>
        </authorList>
    </citation>
    <scope>IDENTIFICATION</scope>
    <source>
        <tissue evidence="4">Gonads</tissue>
    </source>
</reference>
<keyword evidence="3" id="KW-1185">Reference proteome</keyword>
<feature type="region of interest" description="Disordered" evidence="1">
    <location>
        <begin position="16"/>
        <end position="39"/>
    </location>
</feature>
<evidence type="ECO:0000313" key="4">
    <source>
        <dbReference type="RefSeq" id="XP_030757495.1"/>
    </source>
</evidence>
<dbReference type="InterPro" id="IPR036397">
    <property type="entry name" value="RNaseH_sf"/>
</dbReference>
<dbReference type="PANTHER" id="PTHR19303:SF71">
    <property type="entry name" value="ZINC FINGER PHD-TYPE DOMAIN-CONTAINING PROTEIN"/>
    <property type="match status" value="1"/>
</dbReference>
<organism evidence="3 4">
    <name type="scientific">Sitophilus oryzae</name>
    <name type="common">Rice weevil</name>
    <name type="synonym">Curculio oryzae</name>
    <dbReference type="NCBI Taxonomy" id="7048"/>
    <lineage>
        <taxon>Eukaryota</taxon>
        <taxon>Metazoa</taxon>
        <taxon>Ecdysozoa</taxon>
        <taxon>Arthropoda</taxon>
        <taxon>Hexapoda</taxon>
        <taxon>Insecta</taxon>
        <taxon>Pterygota</taxon>
        <taxon>Neoptera</taxon>
        <taxon>Endopterygota</taxon>
        <taxon>Coleoptera</taxon>
        <taxon>Polyphaga</taxon>
        <taxon>Cucujiformia</taxon>
        <taxon>Curculionidae</taxon>
        <taxon>Dryophthorinae</taxon>
        <taxon>Sitophilus</taxon>
    </lineage>
</organism>
<dbReference type="PANTHER" id="PTHR19303">
    <property type="entry name" value="TRANSPOSON"/>
    <property type="match status" value="1"/>
</dbReference>
<protein>
    <submittedName>
        <fullName evidence="4">Uncharacterized protein LOC115883296</fullName>
    </submittedName>
</protein>
<dbReference type="InterPro" id="IPR004875">
    <property type="entry name" value="DDE_SF_endonuclease_dom"/>
</dbReference>
<dbReference type="InParanoid" id="A0A6J2Y3B2"/>
<dbReference type="RefSeq" id="XP_030757495.1">
    <property type="nucleotide sequence ID" value="XM_030901635.1"/>
</dbReference>
<dbReference type="KEGG" id="soy:115883296"/>
<dbReference type="OrthoDB" id="7383979at2759"/>
<feature type="domain" description="DDE-1" evidence="2">
    <location>
        <begin position="96"/>
        <end position="200"/>
    </location>
</feature>
<dbReference type="GO" id="GO:0003677">
    <property type="term" value="F:DNA binding"/>
    <property type="evidence" value="ECO:0007669"/>
    <property type="project" value="TreeGrafter"/>
</dbReference>
<dbReference type="InterPro" id="IPR050863">
    <property type="entry name" value="CenT-Element_Derived"/>
</dbReference>
<proteinExistence type="predicted"/>
<evidence type="ECO:0000259" key="2">
    <source>
        <dbReference type="Pfam" id="PF03184"/>
    </source>
</evidence>
<accession>A0A6J2Y3B2</accession>
<dbReference type="Gene3D" id="3.30.420.10">
    <property type="entry name" value="Ribonuclease H-like superfamily/Ribonuclease H"/>
    <property type="match status" value="1"/>
</dbReference>
<feature type="compositionally biased region" description="Low complexity" evidence="1">
    <location>
        <begin position="282"/>
        <end position="298"/>
    </location>
</feature>
<dbReference type="AlphaFoldDB" id="A0A6J2Y3B2"/>